<reference evidence="4" key="1">
    <citation type="submission" date="2017-06" db="EMBL/GenBank/DDBJ databases">
        <authorList>
            <person name="Varghese N."/>
            <person name="Submissions S."/>
        </authorList>
    </citation>
    <scope>NUCLEOTIDE SEQUENCE [LARGE SCALE GENOMIC DNA]</scope>
    <source>
        <strain evidence="4">DSM 15668</strain>
    </source>
</reference>
<sequence length="217" mass="24382">MRKVFLPLLLVFVLCFSGRAVAFSFKEYGEYSGIIATGFSGITNSGYGQGWKFETGFVRQKKKENYLLSYGLTFRFLSAENSYPIDYPLLYDLQGNVLYSTEVTKLESLNVASFNVPVYVTVSTGAGNIFAGGYVSWIFDATAEETIEEIRDTSTYTDTNFSKFDAGVRAGIEWNIGTFYRPLFVGFEFEKGFFDIFPDLPGSQTIWGITGFLKIQL</sequence>
<organism evidence="3 4">
    <name type="scientific">Desulfurobacterium atlanticum</name>
    <dbReference type="NCBI Taxonomy" id="240169"/>
    <lineage>
        <taxon>Bacteria</taxon>
        <taxon>Pseudomonadati</taxon>
        <taxon>Aquificota</taxon>
        <taxon>Aquificia</taxon>
        <taxon>Desulfurobacteriales</taxon>
        <taxon>Desulfurobacteriaceae</taxon>
        <taxon>Desulfurobacterium</taxon>
    </lineage>
</organism>
<evidence type="ECO:0000256" key="1">
    <source>
        <dbReference type="SAM" id="SignalP"/>
    </source>
</evidence>
<dbReference type="AlphaFoldDB" id="A0A238YSQ8"/>
<keyword evidence="1" id="KW-0732">Signal</keyword>
<dbReference type="Proteomes" id="UP000198405">
    <property type="component" value="Unassembled WGS sequence"/>
</dbReference>
<evidence type="ECO:0000313" key="3">
    <source>
        <dbReference type="EMBL" id="SNR73704.1"/>
    </source>
</evidence>
<keyword evidence="4" id="KW-1185">Reference proteome</keyword>
<feature type="chain" id="PRO_5012624663" evidence="1">
    <location>
        <begin position="23"/>
        <end position="217"/>
    </location>
</feature>
<dbReference type="EMBL" id="FZOB01000004">
    <property type="protein sequence ID" value="SNR73704.1"/>
    <property type="molecule type" value="Genomic_DNA"/>
</dbReference>
<evidence type="ECO:0000259" key="2">
    <source>
        <dbReference type="Pfam" id="PF13568"/>
    </source>
</evidence>
<dbReference type="Pfam" id="PF13568">
    <property type="entry name" value="OMP_b-brl_2"/>
    <property type="match status" value="1"/>
</dbReference>
<dbReference type="RefSeq" id="WP_180706432.1">
    <property type="nucleotide sequence ID" value="NZ_FZOB01000004.1"/>
</dbReference>
<evidence type="ECO:0000313" key="4">
    <source>
        <dbReference type="Proteomes" id="UP000198405"/>
    </source>
</evidence>
<gene>
    <name evidence="3" type="ORF">SAMN06265340_104134</name>
</gene>
<name>A0A238YSQ8_9BACT</name>
<dbReference type="InterPro" id="IPR025665">
    <property type="entry name" value="Beta-barrel_OMP_2"/>
</dbReference>
<feature type="signal peptide" evidence="1">
    <location>
        <begin position="1"/>
        <end position="22"/>
    </location>
</feature>
<protein>
    <submittedName>
        <fullName evidence="3">Outer membrane protein beta-barrel domain-containing protein</fullName>
    </submittedName>
</protein>
<proteinExistence type="predicted"/>
<accession>A0A238YSQ8</accession>
<feature type="domain" description="Outer membrane protein beta-barrel" evidence="2">
    <location>
        <begin position="70"/>
        <end position="197"/>
    </location>
</feature>